<organism evidence="3 4">
    <name type="scientific">Rubroshorea leprosula</name>
    <dbReference type="NCBI Taxonomy" id="152421"/>
    <lineage>
        <taxon>Eukaryota</taxon>
        <taxon>Viridiplantae</taxon>
        <taxon>Streptophyta</taxon>
        <taxon>Embryophyta</taxon>
        <taxon>Tracheophyta</taxon>
        <taxon>Spermatophyta</taxon>
        <taxon>Magnoliopsida</taxon>
        <taxon>eudicotyledons</taxon>
        <taxon>Gunneridae</taxon>
        <taxon>Pentapetalae</taxon>
        <taxon>rosids</taxon>
        <taxon>malvids</taxon>
        <taxon>Malvales</taxon>
        <taxon>Dipterocarpaceae</taxon>
        <taxon>Rubroshorea</taxon>
    </lineage>
</organism>
<name>A0AAV5LXE0_9ROSI</name>
<proteinExistence type="predicted"/>
<sequence length="155" mass="17485">MYLRSQTARPKQPKTTDSRNNGNLVVHAFSSSLYLYCYNLSIPATTMVTSIRVAVKLIRRNTIDSPYHSLKENVTYLMERAMRASMAHFRRTLAMDDDIYADVLPNTDNFMFTVNLSIGQPPISLFTAMDTGSSLLCVKSTLPFPAMFPTLFSNI</sequence>
<protein>
    <recommendedName>
        <fullName evidence="2">Peptidase A1 domain-containing protein</fullName>
    </recommendedName>
</protein>
<feature type="domain" description="Peptidase A1" evidence="2">
    <location>
        <begin position="112"/>
        <end position="155"/>
    </location>
</feature>
<reference evidence="3 4" key="1">
    <citation type="journal article" date="2021" name="Commun. Biol.">
        <title>The genome of Shorea leprosula (Dipterocarpaceae) highlights the ecological relevance of drought in aseasonal tropical rainforests.</title>
        <authorList>
            <person name="Ng K.K.S."/>
            <person name="Kobayashi M.J."/>
            <person name="Fawcett J.A."/>
            <person name="Hatakeyama M."/>
            <person name="Paape T."/>
            <person name="Ng C.H."/>
            <person name="Ang C.C."/>
            <person name="Tnah L.H."/>
            <person name="Lee C.T."/>
            <person name="Nishiyama T."/>
            <person name="Sese J."/>
            <person name="O'Brien M.J."/>
            <person name="Copetti D."/>
            <person name="Mohd Noor M.I."/>
            <person name="Ong R.C."/>
            <person name="Putra M."/>
            <person name="Sireger I.Z."/>
            <person name="Indrioko S."/>
            <person name="Kosugi Y."/>
            <person name="Izuno A."/>
            <person name="Isagi Y."/>
            <person name="Lee S.L."/>
            <person name="Shimizu K.K."/>
        </authorList>
    </citation>
    <scope>NUCLEOTIDE SEQUENCE [LARGE SCALE GENOMIC DNA]</scope>
    <source>
        <strain evidence="3">214</strain>
    </source>
</reference>
<evidence type="ECO:0000259" key="2">
    <source>
        <dbReference type="PROSITE" id="PS51767"/>
    </source>
</evidence>
<dbReference type="SUPFAM" id="SSF50630">
    <property type="entry name" value="Acid proteases"/>
    <property type="match status" value="1"/>
</dbReference>
<gene>
    <name evidence="3" type="ORF">SLEP1_g49568</name>
</gene>
<feature type="region of interest" description="Disordered" evidence="1">
    <location>
        <begin position="1"/>
        <end position="21"/>
    </location>
</feature>
<evidence type="ECO:0000313" key="4">
    <source>
        <dbReference type="Proteomes" id="UP001054252"/>
    </source>
</evidence>
<evidence type="ECO:0000313" key="3">
    <source>
        <dbReference type="EMBL" id="GKV42130.1"/>
    </source>
</evidence>
<accession>A0AAV5LXE0</accession>
<comment type="caution">
    <text evidence="3">The sequence shown here is derived from an EMBL/GenBank/DDBJ whole genome shotgun (WGS) entry which is preliminary data.</text>
</comment>
<dbReference type="InterPro" id="IPR033121">
    <property type="entry name" value="PEPTIDASE_A1"/>
</dbReference>
<dbReference type="AlphaFoldDB" id="A0AAV5LXE0"/>
<dbReference type="InterPro" id="IPR021109">
    <property type="entry name" value="Peptidase_aspartic_dom_sf"/>
</dbReference>
<dbReference type="EMBL" id="BPVZ01000155">
    <property type="protein sequence ID" value="GKV42130.1"/>
    <property type="molecule type" value="Genomic_DNA"/>
</dbReference>
<dbReference type="Gene3D" id="2.40.70.10">
    <property type="entry name" value="Acid Proteases"/>
    <property type="match status" value="1"/>
</dbReference>
<evidence type="ECO:0000256" key="1">
    <source>
        <dbReference type="SAM" id="MobiDB-lite"/>
    </source>
</evidence>
<dbReference type="PROSITE" id="PS51767">
    <property type="entry name" value="PEPTIDASE_A1"/>
    <property type="match status" value="1"/>
</dbReference>
<keyword evidence="4" id="KW-1185">Reference proteome</keyword>
<dbReference type="Proteomes" id="UP001054252">
    <property type="component" value="Unassembled WGS sequence"/>
</dbReference>